<comment type="caution">
    <text evidence="3">The sequence shown here is derived from an EMBL/GenBank/DDBJ whole genome shotgun (WGS) entry which is preliminary data.</text>
</comment>
<protein>
    <submittedName>
        <fullName evidence="3">DUF4105 domain-containing protein</fullName>
    </submittedName>
</protein>
<dbReference type="AlphaFoldDB" id="A0AAP4WXF7"/>
<reference evidence="3" key="1">
    <citation type="submission" date="2023-07" db="EMBL/GenBank/DDBJ databases">
        <title>Genome content predicts the carbon catabolic preferences of heterotrophic bacteria.</title>
        <authorList>
            <person name="Gralka M."/>
        </authorList>
    </citation>
    <scope>NUCLEOTIDE SEQUENCE</scope>
    <source>
        <strain evidence="3">C2R13</strain>
    </source>
</reference>
<evidence type="ECO:0000313" key="4">
    <source>
        <dbReference type="Proteomes" id="UP001170481"/>
    </source>
</evidence>
<dbReference type="RefSeq" id="WP_303593889.1">
    <property type="nucleotide sequence ID" value="NZ_JAUORK010000009.1"/>
</dbReference>
<dbReference type="Pfam" id="PF13387">
    <property type="entry name" value="Lnb_N"/>
    <property type="match status" value="1"/>
</dbReference>
<feature type="transmembrane region" description="Helical" evidence="1">
    <location>
        <begin position="64"/>
        <end position="84"/>
    </location>
</feature>
<evidence type="ECO:0000313" key="3">
    <source>
        <dbReference type="EMBL" id="MDO6672247.1"/>
    </source>
</evidence>
<sequence length="361" mass="40310">MTLVSPTARALSSLAVVGASLWLVPALWFRLPGPEGLRTTVAALAAVLGLVCVIVLWWPQASAIRWRLMGSYLMLLVASLAWWASITPRADRDWAPEVAHLVEGQMVTPARDEASPASARAEAATQGEVLHLEQVRNFVWHSAEDYTPRWESRDYPLEELTSVDLLTSHWMGPQIAHTLVSFGFADGRYLAFSVEIRKERTEQFSTLGGMFKQYELAVIAADERDIIRVRSNMRGEQVHLYRVQMPREMIRELLLAYVDEAETLRTQPRFYNTATSNCTTLVYAMMTRLTDGLPLDYRLLLSGYLPEYVADQDALSDAAPFAELKASSLINPAAIAADEHPDGDFSRLIRVGVPGADRPSY</sequence>
<dbReference type="InterPro" id="IPR025178">
    <property type="entry name" value="Lnb_N"/>
</dbReference>
<keyword evidence="1" id="KW-0812">Transmembrane</keyword>
<organism evidence="3 4">
    <name type="scientific">Cobetia amphilecti</name>
    <dbReference type="NCBI Taxonomy" id="1055104"/>
    <lineage>
        <taxon>Bacteria</taxon>
        <taxon>Pseudomonadati</taxon>
        <taxon>Pseudomonadota</taxon>
        <taxon>Gammaproteobacteria</taxon>
        <taxon>Oceanospirillales</taxon>
        <taxon>Halomonadaceae</taxon>
        <taxon>Cobetia</taxon>
    </lineage>
</organism>
<keyword evidence="1" id="KW-1133">Transmembrane helix</keyword>
<keyword evidence="1" id="KW-0472">Membrane</keyword>
<gene>
    <name evidence="3" type="ORF">Q4535_08940</name>
</gene>
<feature type="transmembrane region" description="Helical" evidence="1">
    <location>
        <begin position="12"/>
        <end position="29"/>
    </location>
</feature>
<proteinExistence type="predicted"/>
<name>A0AAP4WXF7_9GAMM</name>
<dbReference type="EMBL" id="JAUORK010000009">
    <property type="protein sequence ID" value="MDO6672247.1"/>
    <property type="molecule type" value="Genomic_DNA"/>
</dbReference>
<evidence type="ECO:0000259" key="2">
    <source>
        <dbReference type="Pfam" id="PF13387"/>
    </source>
</evidence>
<dbReference type="Proteomes" id="UP001170481">
    <property type="component" value="Unassembled WGS sequence"/>
</dbReference>
<evidence type="ECO:0000256" key="1">
    <source>
        <dbReference type="SAM" id="Phobius"/>
    </source>
</evidence>
<accession>A0AAP4WXF7</accession>
<feature type="domain" description="Lnb N-terminal periplasmic" evidence="2">
    <location>
        <begin position="146"/>
        <end position="303"/>
    </location>
</feature>
<feature type="transmembrane region" description="Helical" evidence="1">
    <location>
        <begin position="41"/>
        <end position="58"/>
    </location>
</feature>